<name>G3IJB0_CRIGR</name>
<dbReference type="Proteomes" id="UP000001075">
    <property type="component" value="Unassembled WGS sequence"/>
</dbReference>
<feature type="compositionally biased region" description="Basic and acidic residues" evidence="1">
    <location>
        <begin position="59"/>
        <end position="71"/>
    </location>
</feature>
<dbReference type="EMBL" id="JH003255">
    <property type="protein sequence ID" value="EGW11386.1"/>
    <property type="molecule type" value="Genomic_DNA"/>
</dbReference>
<reference evidence="3" key="1">
    <citation type="journal article" date="2011" name="Nat. Biotechnol.">
        <title>The genomic sequence of the Chinese hamster ovary (CHO)-K1 cell line.</title>
        <authorList>
            <person name="Xu X."/>
            <person name="Nagarajan H."/>
            <person name="Lewis N.E."/>
            <person name="Pan S."/>
            <person name="Cai Z."/>
            <person name="Liu X."/>
            <person name="Chen W."/>
            <person name="Xie M."/>
            <person name="Wang W."/>
            <person name="Hammond S."/>
            <person name="Andersen M.R."/>
            <person name="Neff N."/>
            <person name="Passarelli B."/>
            <person name="Koh W."/>
            <person name="Fan H.C."/>
            <person name="Wang J."/>
            <person name="Gui Y."/>
            <person name="Lee K.H."/>
            <person name="Betenbaugh M.J."/>
            <person name="Quake S.R."/>
            <person name="Famili I."/>
            <person name="Palsson B.O."/>
            <person name="Wang J."/>
        </authorList>
    </citation>
    <scope>NUCLEOTIDE SEQUENCE [LARGE SCALE GENOMIC DNA]</scope>
    <source>
        <strain evidence="3">CHO K1 cell line</strain>
    </source>
</reference>
<organism evidence="2 3">
    <name type="scientific">Cricetulus griseus</name>
    <name type="common">Chinese hamster</name>
    <name type="synonym">Cricetulus barabensis griseus</name>
    <dbReference type="NCBI Taxonomy" id="10029"/>
    <lineage>
        <taxon>Eukaryota</taxon>
        <taxon>Metazoa</taxon>
        <taxon>Chordata</taxon>
        <taxon>Craniata</taxon>
        <taxon>Vertebrata</taxon>
        <taxon>Euteleostomi</taxon>
        <taxon>Mammalia</taxon>
        <taxon>Eutheria</taxon>
        <taxon>Euarchontoglires</taxon>
        <taxon>Glires</taxon>
        <taxon>Rodentia</taxon>
        <taxon>Myomorpha</taxon>
        <taxon>Muroidea</taxon>
        <taxon>Cricetidae</taxon>
        <taxon>Cricetinae</taxon>
        <taxon>Cricetulus</taxon>
    </lineage>
</organism>
<dbReference type="InParanoid" id="G3IJB0"/>
<sequence length="80" mass="8416">MQTRLLTRQLGHTLGGAALSGETGCFAHLQTEAAALGNPLPERRRRSGPVRSGSGSAGRGREGMQRPEPRTEAVPLPSGR</sequence>
<proteinExistence type="predicted"/>
<gene>
    <name evidence="2" type="ORF">I79_023943</name>
</gene>
<dbReference type="AlphaFoldDB" id="G3IJB0"/>
<accession>G3IJB0</accession>
<evidence type="ECO:0000256" key="1">
    <source>
        <dbReference type="SAM" id="MobiDB-lite"/>
    </source>
</evidence>
<protein>
    <submittedName>
        <fullName evidence="2">Uncharacterized protein</fullName>
    </submittedName>
</protein>
<evidence type="ECO:0000313" key="2">
    <source>
        <dbReference type="EMBL" id="EGW11386.1"/>
    </source>
</evidence>
<feature type="region of interest" description="Disordered" evidence="1">
    <location>
        <begin position="36"/>
        <end position="80"/>
    </location>
</feature>
<evidence type="ECO:0000313" key="3">
    <source>
        <dbReference type="Proteomes" id="UP000001075"/>
    </source>
</evidence>